<gene>
    <name evidence="2" type="ORF">J6I44_02190</name>
</gene>
<evidence type="ECO:0000259" key="1">
    <source>
        <dbReference type="Pfam" id="PF11706"/>
    </source>
</evidence>
<feature type="domain" description="Zinc finger CGNR" evidence="1">
    <location>
        <begin position="160"/>
        <end position="201"/>
    </location>
</feature>
<name>A0ABT3PIM9_9BACT</name>
<dbReference type="InterPro" id="IPR023286">
    <property type="entry name" value="ABATE_dom_sf"/>
</dbReference>
<sequence length="207" mass="23989">MEERTIESLPLDGGKLCLNFVNTVHDRTVEEPFEYLSSYNDLLEWSVKLEILSSPEREKLTSLADDDPEKSSAALRQVLEAREVLYNLFLAIAQNRVPNDETQGKFNKLLSEATSGLALQIKGEDLNVQHKWLEKDNFRYLSYPILKSAYDLLVSDDLDRVKECGACGWLFYDQSKNKSRKWCSMENCGSNVKAKRYYHRHKKKKED</sequence>
<protein>
    <submittedName>
        <fullName evidence="2">CGNR zinc finger domain-containing protein</fullName>
    </submittedName>
</protein>
<comment type="caution">
    <text evidence="2">The sequence shown here is derived from an EMBL/GenBank/DDBJ whole genome shotgun (WGS) entry which is preliminary data.</text>
</comment>
<dbReference type="RefSeq" id="WP_265764307.1">
    <property type="nucleotide sequence ID" value="NZ_JAGGJA010000001.1"/>
</dbReference>
<dbReference type="Pfam" id="PF07336">
    <property type="entry name" value="ABATE"/>
    <property type="match status" value="1"/>
</dbReference>
<reference evidence="2 3" key="1">
    <citation type="submission" date="2021-03" db="EMBL/GenBank/DDBJ databases">
        <title>Aliifodinibius sp. nov., a new bacterium isolated from saline soil.</title>
        <authorList>
            <person name="Galisteo C."/>
            <person name="De La Haba R."/>
            <person name="Sanchez-Porro C."/>
            <person name="Ventosa A."/>
        </authorList>
    </citation>
    <scope>NUCLEOTIDE SEQUENCE [LARGE SCALE GENOMIC DNA]</scope>
    <source>
        <strain evidence="2 3">1BSP15-2V2</strain>
    </source>
</reference>
<dbReference type="SUPFAM" id="SSF160904">
    <property type="entry name" value="Jann2411-like"/>
    <property type="match status" value="1"/>
</dbReference>
<dbReference type="Proteomes" id="UP001207918">
    <property type="component" value="Unassembled WGS sequence"/>
</dbReference>
<evidence type="ECO:0000313" key="2">
    <source>
        <dbReference type="EMBL" id="MCW9705643.1"/>
    </source>
</evidence>
<dbReference type="Gene3D" id="1.10.3300.10">
    <property type="entry name" value="Jann2411-like domain"/>
    <property type="match status" value="1"/>
</dbReference>
<dbReference type="InterPro" id="IPR010852">
    <property type="entry name" value="ABATE"/>
</dbReference>
<dbReference type="PANTHER" id="PTHR35525">
    <property type="entry name" value="BLL6575 PROTEIN"/>
    <property type="match status" value="1"/>
</dbReference>
<accession>A0ABT3PIM9</accession>
<proteinExistence type="predicted"/>
<evidence type="ECO:0000313" key="3">
    <source>
        <dbReference type="Proteomes" id="UP001207918"/>
    </source>
</evidence>
<dbReference type="PANTHER" id="PTHR35525:SF3">
    <property type="entry name" value="BLL6575 PROTEIN"/>
    <property type="match status" value="1"/>
</dbReference>
<dbReference type="EMBL" id="JAGGJA010000001">
    <property type="protein sequence ID" value="MCW9705643.1"/>
    <property type="molecule type" value="Genomic_DNA"/>
</dbReference>
<dbReference type="Pfam" id="PF11706">
    <property type="entry name" value="zf-CGNR"/>
    <property type="match status" value="1"/>
</dbReference>
<organism evidence="2 3">
    <name type="scientific">Fodinibius salsisoli</name>
    <dbReference type="NCBI Taxonomy" id="2820877"/>
    <lineage>
        <taxon>Bacteria</taxon>
        <taxon>Pseudomonadati</taxon>
        <taxon>Balneolota</taxon>
        <taxon>Balneolia</taxon>
        <taxon>Balneolales</taxon>
        <taxon>Balneolaceae</taxon>
        <taxon>Fodinibius</taxon>
    </lineage>
</organism>
<keyword evidence="3" id="KW-1185">Reference proteome</keyword>
<dbReference type="InterPro" id="IPR021005">
    <property type="entry name" value="Znf_CGNR"/>
</dbReference>